<keyword evidence="3" id="KW-1185">Reference proteome</keyword>
<evidence type="ECO:0000313" key="2">
    <source>
        <dbReference type="EMBL" id="MBE5036973.1"/>
    </source>
</evidence>
<dbReference type="RefSeq" id="WP_193500242.1">
    <property type="nucleotide sequence ID" value="NZ_JADCKC010000001.1"/>
</dbReference>
<proteinExistence type="predicted"/>
<dbReference type="EMBL" id="JADCKC010000001">
    <property type="protein sequence ID" value="MBE5036973.1"/>
    <property type="molecule type" value="Genomic_DNA"/>
</dbReference>
<protein>
    <recommendedName>
        <fullName evidence="4">DUF2178 domain-containing protein</fullName>
    </recommendedName>
</protein>
<name>A0ABR9R1J0_9FIRM</name>
<feature type="transmembrane region" description="Helical" evidence="1">
    <location>
        <begin position="7"/>
        <end position="27"/>
    </location>
</feature>
<keyword evidence="1" id="KW-0812">Transmembrane</keyword>
<dbReference type="Proteomes" id="UP000768567">
    <property type="component" value="Unassembled WGS sequence"/>
</dbReference>
<evidence type="ECO:0000313" key="3">
    <source>
        <dbReference type="Proteomes" id="UP000768567"/>
    </source>
</evidence>
<feature type="transmembrane region" description="Helical" evidence="1">
    <location>
        <begin position="112"/>
        <end position="132"/>
    </location>
</feature>
<keyword evidence="1" id="KW-0472">Membrane</keyword>
<feature type="transmembrane region" description="Helical" evidence="1">
    <location>
        <begin position="88"/>
        <end position="106"/>
    </location>
</feature>
<feature type="transmembrane region" description="Helical" evidence="1">
    <location>
        <begin position="33"/>
        <end position="58"/>
    </location>
</feature>
<comment type="caution">
    <text evidence="2">The sequence shown here is derived from an EMBL/GenBank/DDBJ whole genome shotgun (WGS) entry which is preliminary data.</text>
</comment>
<accession>A0ABR9R1J0</accession>
<organism evidence="2 3">
    <name type="scientific">Gemmiger gallinarum</name>
    <dbReference type="NCBI Taxonomy" id="2779354"/>
    <lineage>
        <taxon>Bacteria</taxon>
        <taxon>Bacillati</taxon>
        <taxon>Bacillota</taxon>
        <taxon>Clostridia</taxon>
        <taxon>Eubacteriales</taxon>
        <taxon>Gemmiger</taxon>
    </lineage>
</organism>
<sequence length="138" mass="15206">MKKSILYLLLAAAGAVLLIAGVIWLRFGVENVAAYLCIGVGAGIFGQGLGQYLQYTALKNAPETRRRLEIETTDERNLALSCRAKAKAYDAMVYIFSALMLVFALMRVDLAAILLLVAAYLAVCGIGVYYRLRYEKEM</sequence>
<keyword evidence="1" id="KW-1133">Transmembrane helix</keyword>
<gene>
    <name evidence="2" type="ORF">INF35_04135</name>
</gene>
<evidence type="ECO:0000256" key="1">
    <source>
        <dbReference type="SAM" id="Phobius"/>
    </source>
</evidence>
<evidence type="ECO:0008006" key="4">
    <source>
        <dbReference type="Google" id="ProtNLM"/>
    </source>
</evidence>
<reference evidence="2 3" key="1">
    <citation type="submission" date="2020-10" db="EMBL/GenBank/DDBJ databases">
        <title>ChiBAC.</title>
        <authorList>
            <person name="Zenner C."/>
            <person name="Hitch T.C.A."/>
            <person name="Clavel T."/>
        </authorList>
    </citation>
    <scope>NUCLEOTIDE SEQUENCE [LARGE SCALE GENOMIC DNA]</scope>
    <source>
        <strain evidence="2 3">DSM 109015</strain>
    </source>
</reference>